<dbReference type="InterPro" id="IPR029149">
    <property type="entry name" value="Creatin/AminoP/Spt16_N"/>
</dbReference>
<dbReference type="SUPFAM" id="SSF55920">
    <property type="entry name" value="Creatinase/aminopeptidase"/>
    <property type="match status" value="1"/>
</dbReference>
<dbReference type="Gene3D" id="3.40.350.10">
    <property type="entry name" value="Creatinase/prolidase N-terminal domain"/>
    <property type="match status" value="2"/>
</dbReference>
<evidence type="ECO:0000256" key="3">
    <source>
        <dbReference type="ARBA" id="ARBA00022801"/>
    </source>
</evidence>
<dbReference type="InterPro" id="IPR000994">
    <property type="entry name" value="Pept_M24"/>
</dbReference>
<evidence type="ECO:0000259" key="6">
    <source>
        <dbReference type="Pfam" id="PF16188"/>
    </source>
</evidence>
<evidence type="ECO:0000256" key="1">
    <source>
        <dbReference type="ARBA" id="ARBA00008766"/>
    </source>
</evidence>
<dbReference type="PANTHER" id="PTHR43763">
    <property type="entry name" value="XAA-PRO AMINOPEPTIDASE 1"/>
    <property type="match status" value="1"/>
</dbReference>
<reference evidence="7 8" key="1">
    <citation type="submission" date="2020-08" db="EMBL/GenBank/DDBJ databases">
        <title>Genome public.</title>
        <authorList>
            <person name="Liu C."/>
            <person name="Sun Q."/>
        </authorList>
    </citation>
    <scope>NUCLEOTIDE SEQUENCE [LARGE SCALE GENOMIC DNA]</scope>
    <source>
        <strain evidence="7 8">NSJ-43</strain>
    </source>
</reference>
<dbReference type="Pfam" id="PF00557">
    <property type="entry name" value="Peptidase_M24"/>
    <property type="match status" value="1"/>
</dbReference>
<evidence type="ECO:0000256" key="2">
    <source>
        <dbReference type="ARBA" id="ARBA00022723"/>
    </source>
</evidence>
<dbReference type="CDD" id="cd01085">
    <property type="entry name" value="APP"/>
    <property type="match status" value="1"/>
</dbReference>
<dbReference type="Gene3D" id="3.90.230.10">
    <property type="entry name" value="Creatinase/methionine aminopeptidase superfamily"/>
    <property type="match status" value="1"/>
</dbReference>
<dbReference type="GO" id="GO:0004177">
    <property type="term" value="F:aminopeptidase activity"/>
    <property type="evidence" value="ECO:0007669"/>
    <property type="project" value="UniProtKB-KW"/>
</dbReference>
<dbReference type="Pfam" id="PF01321">
    <property type="entry name" value="Creatinase_N"/>
    <property type="match status" value="1"/>
</dbReference>
<organism evidence="7 8">
    <name type="scientific">Lachnospira hominis</name>
    <name type="common">ex Liu et al. 2021</name>
    <dbReference type="NCBI Taxonomy" id="2763051"/>
    <lineage>
        <taxon>Bacteria</taxon>
        <taxon>Bacillati</taxon>
        <taxon>Bacillota</taxon>
        <taxon>Clostridia</taxon>
        <taxon>Lachnospirales</taxon>
        <taxon>Lachnospiraceae</taxon>
        <taxon>Lachnospira</taxon>
    </lineage>
</organism>
<dbReference type="EMBL" id="JACOPD010000006">
    <property type="protein sequence ID" value="MBC5681177.1"/>
    <property type="molecule type" value="Genomic_DNA"/>
</dbReference>
<sequence>MPRITDNTIIRKRIDEVRNIMKKNGTDLYIVFTGDYHLSEYAGDYFGEREFLSGFTGSAGTLVIGMDKAALFTDGRYFVQAEIQLKGTGIELMRIGVKDVPELTEYCIQNTPANGSIAVDGRTISASFGEKLEHKATKKNIKLDVTVDYAKSIWNNRPDFPYSKAFVSDNGETVREKLIRLREKINEKEAEGHIITSLDDICWLFNIRGNDVVYNPVIMSYAYVTDKCAYLFADKDRFSDEIIEKLQKDGVTLKPYEEFYDFLDTIEEKVILVDMKRINYCAYKKICNCGVETVKTLSPVTSMKAVKNPVEIKNLSDVHIEDGLALTRFMFWVKENAGKGITEKDAADYLDNERAKISDFIELSFETISAYGANAAMMHYSATKDNCAMLKPEGMLLVDSGGQYMRGTTDVTRTIVLGPVSDEIKKAYTLTLKGMLALADARFLYGCTGFNLDILARGPLWEAGLDYRCGTGHGVGYLLNVHESPNGFRWKHILGQNDLCVMEPGMVTSDEPGVYVDGKYGIRIENEIVCVRDYENEYGTFLKFKMLTCAPIDLEAVDVSYLNEKDIERINNYHSWVYEQLSPYMCGEELEKLKRATVRI</sequence>
<protein>
    <submittedName>
        <fullName evidence="7">Aminopeptidase P family protein</fullName>
    </submittedName>
</protein>
<feature type="domain" description="Peptidase M24" evidence="4">
    <location>
        <begin position="322"/>
        <end position="530"/>
    </location>
</feature>
<dbReference type="InterPro" id="IPR036005">
    <property type="entry name" value="Creatinase/aminopeptidase-like"/>
</dbReference>
<keyword evidence="7" id="KW-0031">Aminopeptidase</keyword>
<dbReference type="Pfam" id="PF16188">
    <property type="entry name" value="Peptidase_M24_C"/>
    <property type="match status" value="1"/>
</dbReference>
<keyword evidence="3" id="KW-0378">Hydrolase</keyword>
<comment type="caution">
    <text evidence="7">The sequence shown here is derived from an EMBL/GenBank/DDBJ whole genome shotgun (WGS) entry which is preliminary data.</text>
</comment>
<proteinExistence type="inferred from homology"/>
<evidence type="ECO:0000259" key="4">
    <source>
        <dbReference type="Pfam" id="PF00557"/>
    </source>
</evidence>
<dbReference type="RefSeq" id="WP_186837021.1">
    <property type="nucleotide sequence ID" value="NZ_JACOPD010000006.1"/>
</dbReference>
<dbReference type="PANTHER" id="PTHR43763:SF6">
    <property type="entry name" value="XAA-PRO AMINOPEPTIDASE 1"/>
    <property type="match status" value="1"/>
</dbReference>
<name>A0ABR7G159_9FIRM</name>
<dbReference type="Pfam" id="PF16189">
    <property type="entry name" value="Creatinase_N_2"/>
    <property type="match status" value="1"/>
</dbReference>
<keyword evidence="2" id="KW-0479">Metal-binding</keyword>
<dbReference type="InterPro" id="IPR033740">
    <property type="entry name" value="Pept_M24B"/>
</dbReference>
<keyword evidence="7" id="KW-0645">Protease</keyword>
<dbReference type="InterPro" id="IPR050422">
    <property type="entry name" value="X-Pro_aminopeptidase_P"/>
</dbReference>
<accession>A0ABR7G159</accession>
<comment type="similarity">
    <text evidence="1">Belongs to the peptidase M24B family.</text>
</comment>
<dbReference type="InterPro" id="IPR032416">
    <property type="entry name" value="Peptidase_M24_C"/>
</dbReference>
<feature type="domain" description="Peptidase M24 C-terminal" evidence="6">
    <location>
        <begin position="541"/>
        <end position="598"/>
    </location>
</feature>
<dbReference type="Proteomes" id="UP000628463">
    <property type="component" value="Unassembled WGS sequence"/>
</dbReference>
<evidence type="ECO:0000259" key="5">
    <source>
        <dbReference type="Pfam" id="PF01321"/>
    </source>
</evidence>
<dbReference type="SUPFAM" id="SSF53092">
    <property type="entry name" value="Creatinase/prolidase N-terminal domain"/>
    <property type="match status" value="1"/>
</dbReference>
<keyword evidence="8" id="KW-1185">Reference proteome</keyword>
<gene>
    <name evidence="7" type="ORF">H8S01_09410</name>
</gene>
<evidence type="ECO:0000313" key="7">
    <source>
        <dbReference type="EMBL" id="MBC5681177.1"/>
    </source>
</evidence>
<dbReference type="InterPro" id="IPR000587">
    <property type="entry name" value="Creatinase_N"/>
</dbReference>
<evidence type="ECO:0000313" key="8">
    <source>
        <dbReference type="Proteomes" id="UP000628463"/>
    </source>
</evidence>
<feature type="domain" description="Creatinase N-terminal" evidence="5">
    <location>
        <begin position="13"/>
        <end position="139"/>
    </location>
</feature>